<organism evidence="2 3">
    <name type="scientific">Stentor coeruleus</name>
    <dbReference type="NCBI Taxonomy" id="5963"/>
    <lineage>
        <taxon>Eukaryota</taxon>
        <taxon>Sar</taxon>
        <taxon>Alveolata</taxon>
        <taxon>Ciliophora</taxon>
        <taxon>Postciliodesmatophora</taxon>
        <taxon>Heterotrichea</taxon>
        <taxon>Heterotrichida</taxon>
        <taxon>Stentoridae</taxon>
        <taxon>Stentor</taxon>
    </lineage>
</organism>
<dbReference type="AlphaFoldDB" id="A0A1R2CMY5"/>
<accession>A0A1R2CMY5</accession>
<evidence type="ECO:0000256" key="1">
    <source>
        <dbReference type="SAM" id="Coils"/>
    </source>
</evidence>
<feature type="coiled-coil region" evidence="1">
    <location>
        <begin position="45"/>
        <end position="103"/>
    </location>
</feature>
<proteinExistence type="predicted"/>
<dbReference type="Proteomes" id="UP000187209">
    <property type="component" value="Unassembled WGS sequence"/>
</dbReference>
<gene>
    <name evidence="2" type="ORF">SteCoe_7300</name>
</gene>
<evidence type="ECO:0000313" key="2">
    <source>
        <dbReference type="EMBL" id="OMJ90383.1"/>
    </source>
</evidence>
<comment type="caution">
    <text evidence="2">The sequence shown here is derived from an EMBL/GenBank/DDBJ whole genome shotgun (WGS) entry which is preliminary data.</text>
</comment>
<keyword evidence="3" id="KW-1185">Reference proteome</keyword>
<name>A0A1R2CMY5_9CILI</name>
<protein>
    <submittedName>
        <fullName evidence="2">Uncharacterized protein</fullName>
    </submittedName>
</protein>
<dbReference type="EMBL" id="MPUH01000104">
    <property type="protein sequence ID" value="OMJ90383.1"/>
    <property type="molecule type" value="Genomic_DNA"/>
</dbReference>
<evidence type="ECO:0000313" key="3">
    <source>
        <dbReference type="Proteomes" id="UP000187209"/>
    </source>
</evidence>
<sequence>MINARSQSSLSTLSLKGSLIKTKQKDSCKATPDICLEATYMTKNKHDLEEKILQAMDEVKKLKHATKNLKNKDQELDSINQVLFKSEEDIVELKSKYEKSENLIIDLHKAAVCNDDDTLLNLSNILLKQTVRYRQFRNSLIIGDIPYRMENPKHSIKTSRDMKIKSPYFSQNNLHVLTTPRVKKLQQYKNNKQVVREENKPILNNQNLQQTYERVKTILQYLAKENI</sequence>
<keyword evidence="1" id="KW-0175">Coiled coil</keyword>
<reference evidence="2 3" key="1">
    <citation type="submission" date="2016-11" db="EMBL/GenBank/DDBJ databases">
        <title>The macronuclear genome of Stentor coeruleus: a giant cell with tiny introns.</title>
        <authorList>
            <person name="Slabodnick M."/>
            <person name="Ruby J.G."/>
            <person name="Reiff S.B."/>
            <person name="Swart E.C."/>
            <person name="Gosai S."/>
            <person name="Prabakaran S."/>
            <person name="Witkowska E."/>
            <person name="Larue G.E."/>
            <person name="Fisher S."/>
            <person name="Freeman R.M."/>
            <person name="Gunawardena J."/>
            <person name="Chu W."/>
            <person name="Stover N.A."/>
            <person name="Gregory B.D."/>
            <person name="Nowacki M."/>
            <person name="Derisi J."/>
            <person name="Roy S.W."/>
            <person name="Marshall W.F."/>
            <person name="Sood P."/>
        </authorList>
    </citation>
    <scope>NUCLEOTIDE SEQUENCE [LARGE SCALE GENOMIC DNA]</scope>
    <source>
        <strain evidence="2">WM001</strain>
    </source>
</reference>